<dbReference type="PIRSF" id="PIRSF018266">
    <property type="entry name" value="FecR"/>
    <property type="match status" value="1"/>
</dbReference>
<dbReference type="InterPro" id="IPR012373">
    <property type="entry name" value="Ferrdict_sens_TM"/>
</dbReference>
<dbReference type="AlphaFoldDB" id="A0A4R0NES7"/>
<accession>A0A4R0NES7</accession>
<dbReference type="EMBL" id="SJSL01000007">
    <property type="protein sequence ID" value="TCC98207.1"/>
    <property type="molecule type" value="Genomic_DNA"/>
</dbReference>
<dbReference type="PANTHER" id="PTHR30273:SF2">
    <property type="entry name" value="PROTEIN FECR"/>
    <property type="match status" value="1"/>
</dbReference>
<keyword evidence="1" id="KW-0472">Membrane</keyword>
<protein>
    <submittedName>
        <fullName evidence="4">FecR family protein</fullName>
    </submittedName>
</protein>
<dbReference type="InterPro" id="IPR006860">
    <property type="entry name" value="FecR"/>
</dbReference>
<feature type="domain" description="FecR protein" evidence="2">
    <location>
        <begin position="164"/>
        <end position="259"/>
    </location>
</feature>
<dbReference type="OrthoDB" id="1099963at2"/>
<dbReference type="InterPro" id="IPR032508">
    <property type="entry name" value="FecR_C"/>
</dbReference>
<dbReference type="Gene3D" id="3.55.50.30">
    <property type="match status" value="1"/>
</dbReference>
<evidence type="ECO:0000256" key="1">
    <source>
        <dbReference type="SAM" id="Phobius"/>
    </source>
</evidence>
<dbReference type="Proteomes" id="UP000293347">
    <property type="component" value="Unassembled WGS sequence"/>
</dbReference>
<evidence type="ECO:0000313" key="5">
    <source>
        <dbReference type="Proteomes" id="UP000293347"/>
    </source>
</evidence>
<dbReference type="PANTHER" id="PTHR30273">
    <property type="entry name" value="PERIPLASMIC SIGNAL SENSOR AND SIGMA FACTOR ACTIVATOR FECR-RELATED"/>
    <property type="match status" value="1"/>
</dbReference>
<organism evidence="4 5">
    <name type="scientific">Pedobacter psychroterrae</name>
    <dbReference type="NCBI Taxonomy" id="2530453"/>
    <lineage>
        <taxon>Bacteria</taxon>
        <taxon>Pseudomonadati</taxon>
        <taxon>Bacteroidota</taxon>
        <taxon>Sphingobacteriia</taxon>
        <taxon>Sphingobacteriales</taxon>
        <taxon>Sphingobacteriaceae</taxon>
        <taxon>Pedobacter</taxon>
    </lineage>
</organism>
<sequence>MSRKSEALIKKYLDNTCTPEERALLESWYNSAAGSDDNANDLIDYELLDQEIWKELEKSGKPVRKNHWPLIAAAAACLLLCTFFYYSDQQTGMQKPAQVSTNKILPGGNKAELILEDGSVMPLAQDHTGLLTKQTGAVITELGDGRLSYAASGAANNQEVRFNTLRTPRGGQYQIELPDGTRAWLNAASFLKFPTMFNGTERVVEVSGEVYFEVAVNKHKPFKVVSSGQTIEVLGTHFNLSTYPEEGVTKTTLFEGSVKVSFGKSTVVIKPGEQSLFNNHTKEISVKNTDLEEALAWRHGYFQFNDEDVKSIMRKLSRWYDIEVEYTEDFVNQRFTGSVSRFEEAAKVLKMLEYTGTVHFKAKGRRITVMP</sequence>
<dbReference type="RefSeq" id="WP_131597582.1">
    <property type="nucleotide sequence ID" value="NZ_SJSL01000007.1"/>
</dbReference>
<proteinExistence type="predicted"/>
<keyword evidence="1" id="KW-1133">Transmembrane helix</keyword>
<dbReference type="Pfam" id="PF16344">
    <property type="entry name" value="FecR_C"/>
    <property type="match status" value="1"/>
</dbReference>
<reference evidence="4 5" key="1">
    <citation type="submission" date="2019-02" db="EMBL/GenBank/DDBJ databases">
        <title>Pedobacter sp. RP-1-14 sp. nov., isolated from Arctic soil.</title>
        <authorList>
            <person name="Dahal R.H."/>
        </authorList>
    </citation>
    <scope>NUCLEOTIDE SEQUENCE [LARGE SCALE GENOMIC DNA]</scope>
    <source>
        <strain evidence="4 5">RP-1-14</strain>
    </source>
</reference>
<feature type="transmembrane region" description="Helical" evidence="1">
    <location>
        <begin position="68"/>
        <end position="86"/>
    </location>
</feature>
<comment type="caution">
    <text evidence="4">The sequence shown here is derived from an EMBL/GenBank/DDBJ whole genome shotgun (WGS) entry which is preliminary data.</text>
</comment>
<dbReference type="GO" id="GO:0016989">
    <property type="term" value="F:sigma factor antagonist activity"/>
    <property type="evidence" value="ECO:0007669"/>
    <property type="project" value="TreeGrafter"/>
</dbReference>
<evidence type="ECO:0000259" key="3">
    <source>
        <dbReference type="Pfam" id="PF16344"/>
    </source>
</evidence>
<evidence type="ECO:0000313" key="4">
    <source>
        <dbReference type="EMBL" id="TCC98207.1"/>
    </source>
</evidence>
<name>A0A4R0NES7_9SPHI</name>
<keyword evidence="1" id="KW-0812">Transmembrane</keyword>
<dbReference type="Pfam" id="PF04773">
    <property type="entry name" value="FecR"/>
    <property type="match status" value="1"/>
</dbReference>
<keyword evidence="5" id="KW-1185">Reference proteome</keyword>
<dbReference type="Gene3D" id="2.60.120.1440">
    <property type="match status" value="1"/>
</dbReference>
<feature type="domain" description="Protein FecR C-terminal" evidence="3">
    <location>
        <begin position="301"/>
        <end position="369"/>
    </location>
</feature>
<gene>
    <name evidence="4" type="ORF">EZ437_18620</name>
</gene>
<evidence type="ECO:0000259" key="2">
    <source>
        <dbReference type="Pfam" id="PF04773"/>
    </source>
</evidence>